<evidence type="ECO:0000313" key="1">
    <source>
        <dbReference type="EMBL" id="QNT77555.1"/>
    </source>
</evidence>
<dbReference type="EMBL" id="CP060244">
    <property type="protein sequence ID" value="QNT78469.1"/>
    <property type="molecule type" value="Genomic_DNA"/>
</dbReference>
<dbReference type="KEGG" id="ebla:JGUZn3_12430"/>
<accession>A0A7H1NRQ9</accession>
<name>A0A7H1NRQ9_9PROT</name>
<dbReference type="RefSeq" id="WP_203412738.1">
    <property type="nucleotide sequence ID" value="NZ_CP060244.1"/>
</dbReference>
<sequence length="109" mass="12488">MTDLLSSPLLPSEPIHAVLVDEVRLLRDFHTRNIRLVSLLKTHGVFVPVFLDNNSTDSTRYLVICRRQNISKPKSWRSAHRALHWLAEHLSLSSFSISLKGTLLYETLP</sequence>
<proteinExistence type="predicted"/>
<dbReference type="AlphaFoldDB" id="A0A7H1NRQ9"/>
<reference evidence="2 3" key="1">
    <citation type="submission" date="2020-08" db="EMBL/GenBank/DDBJ databases">
        <title>Complete genome sequence of Entomobacter blattae G55GP.</title>
        <authorList>
            <person name="Poehlein A."/>
            <person name="Guzman J."/>
            <person name="Daniel R."/>
            <person name="Vilcinskas A."/>
        </authorList>
    </citation>
    <scope>NUCLEOTIDE SEQUENCE [LARGE SCALE GENOMIC DNA]</scope>
    <source>
        <strain evidence="2 3">G55GP</strain>
    </source>
</reference>
<evidence type="ECO:0000313" key="2">
    <source>
        <dbReference type="EMBL" id="QNT78469.1"/>
    </source>
</evidence>
<dbReference type="KEGG" id="ebla:JGUZn3_02980"/>
<dbReference type="EMBL" id="CP060244">
    <property type="protein sequence ID" value="QNT77555.1"/>
    <property type="molecule type" value="Genomic_DNA"/>
</dbReference>
<protein>
    <submittedName>
        <fullName evidence="2">Uncharacterized protein</fullName>
    </submittedName>
</protein>
<keyword evidence="3" id="KW-1185">Reference proteome</keyword>
<gene>
    <name evidence="1" type="ORF">JGUZn3_02980</name>
    <name evidence="2" type="ORF">JGUZn3_12430</name>
</gene>
<dbReference type="Proteomes" id="UP000516349">
    <property type="component" value="Chromosome"/>
</dbReference>
<evidence type="ECO:0000313" key="3">
    <source>
        <dbReference type="Proteomes" id="UP000516349"/>
    </source>
</evidence>
<organism evidence="2 3">
    <name type="scientific">Entomobacter blattae</name>
    <dbReference type="NCBI Taxonomy" id="2762277"/>
    <lineage>
        <taxon>Bacteria</taxon>
        <taxon>Pseudomonadati</taxon>
        <taxon>Pseudomonadota</taxon>
        <taxon>Alphaproteobacteria</taxon>
        <taxon>Acetobacterales</taxon>
        <taxon>Acetobacteraceae</taxon>
        <taxon>Entomobacter</taxon>
    </lineage>
</organism>